<dbReference type="EMBL" id="RDQH01000332">
    <property type="protein sequence ID" value="RXH96639.1"/>
    <property type="molecule type" value="Genomic_DNA"/>
</dbReference>
<evidence type="ECO:0000313" key="2">
    <source>
        <dbReference type="Proteomes" id="UP000290289"/>
    </source>
</evidence>
<gene>
    <name evidence="1" type="ORF">DVH24_009143</name>
</gene>
<organism evidence="1 2">
    <name type="scientific">Malus domestica</name>
    <name type="common">Apple</name>
    <name type="synonym">Pyrus malus</name>
    <dbReference type="NCBI Taxonomy" id="3750"/>
    <lineage>
        <taxon>Eukaryota</taxon>
        <taxon>Viridiplantae</taxon>
        <taxon>Streptophyta</taxon>
        <taxon>Embryophyta</taxon>
        <taxon>Tracheophyta</taxon>
        <taxon>Spermatophyta</taxon>
        <taxon>Magnoliopsida</taxon>
        <taxon>eudicotyledons</taxon>
        <taxon>Gunneridae</taxon>
        <taxon>Pentapetalae</taxon>
        <taxon>rosids</taxon>
        <taxon>fabids</taxon>
        <taxon>Rosales</taxon>
        <taxon>Rosaceae</taxon>
        <taxon>Amygdaloideae</taxon>
        <taxon>Maleae</taxon>
        <taxon>Malus</taxon>
    </lineage>
</organism>
<accession>A0A498JL30</accession>
<name>A0A498JL30_MALDO</name>
<keyword evidence="2" id="KW-1185">Reference proteome</keyword>
<comment type="caution">
    <text evidence="1">The sequence shown here is derived from an EMBL/GenBank/DDBJ whole genome shotgun (WGS) entry which is preliminary data.</text>
</comment>
<dbReference type="Proteomes" id="UP000290289">
    <property type="component" value="Chromosome 6"/>
</dbReference>
<evidence type="ECO:0000313" key="1">
    <source>
        <dbReference type="EMBL" id="RXH96639.1"/>
    </source>
</evidence>
<dbReference type="AlphaFoldDB" id="A0A498JL30"/>
<reference evidence="1 2" key="1">
    <citation type="submission" date="2018-10" db="EMBL/GenBank/DDBJ databases">
        <title>A high-quality apple genome assembly.</title>
        <authorList>
            <person name="Hu J."/>
        </authorList>
    </citation>
    <scope>NUCLEOTIDE SEQUENCE [LARGE SCALE GENOMIC DNA]</scope>
    <source>
        <strain evidence="2">cv. HFTH1</strain>
        <tissue evidence="1">Young leaf</tissue>
    </source>
</reference>
<protein>
    <submittedName>
        <fullName evidence="1">Uncharacterized protein</fullName>
    </submittedName>
</protein>
<sequence>MTFVTFGVGQHVPIRIFREYRGRDVSVEHPVTYQASDYIHGRVEGVIKQQFGEVILDELFDLYRKKLEEQPFIFDMLLCDKETEDQDKMNRGRPRKA</sequence>
<proteinExistence type="predicted"/>